<dbReference type="SUPFAM" id="SSF56317">
    <property type="entry name" value="Carbon-nitrogen hydrolase"/>
    <property type="match status" value="1"/>
</dbReference>
<dbReference type="EMBL" id="JAKILB010000007">
    <property type="protein sequence ID" value="MCL1139327.1"/>
    <property type="molecule type" value="Genomic_DNA"/>
</dbReference>
<gene>
    <name evidence="3" type="ORF">L2740_12325</name>
</gene>
<keyword evidence="4" id="KW-1185">Reference proteome</keyword>
<evidence type="ECO:0000259" key="2">
    <source>
        <dbReference type="PROSITE" id="PS50263"/>
    </source>
</evidence>
<organism evidence="3 4">
    <name type="scientific">Shewanella pneumatophori</name>
    <dbReference type="NCBI Taxonomy" id="314092"/>
    <lineage>
        <taxon>Bacteria</taxon>
        <taxon>Pseudomonadati</taxon>
        <taxon>Pseudomonadota</taxon>
        <taxon>Gammaproteobacteria</taxon>
        <taxon>Alteromonadales</taxon>
        <taxon>Shewanellaceae</taxon>
        <taxon>Shewanella</taxon>
    </lineage>
</organism>
<protein>
    <submittedName>
        <fullName evidence="3">Carbon-nitrogen hydrolase family protein</fullName>
    </submittedName>
</protein>
<evidence type="ECO:0000256" key="1">
    <source>
        <dbReference type="ARBA" id="ARBA00022801"/>
    </source>
</evidence>
<dbReference type="PANTHER" id="PTHR23088:SF27">
    <property type="entry name" value="DEAMINATED GLUTATHIONE AMIDASE"/>
    <property type="match status" value="1"/>
</dbReference>
<name>A0A9X1ZG77_9GAMM</name>
<dbReference type="PROSITE" id="PS50263">
    <property type="entry name" value="CN_HYDROLASE"/>
    <property type="match status" value="1"/>
</dbReference>
<dbReference type="InterPro" id="IPR045254">
    <property type="entry name" value="Nit1/2_C-N_Hydrolase"/>
</dbReference>
<comment type="caution">
    <text evidence="3">The sequence shown here is derived from an EMBL/GenBank/DDBJ whole genome shotgun (WGS) entry which is preliminary data.</text>
</comment>
<reference evidence="3" key="1">
    <citation type="submission" date="2022-01" db="EMBL/GenBank/DDBJ databases">
        <title>Whole genome-based taxonomy of the Shewanellaceae.</title>
        <authorList>
            <person name="Martin-Rodriguez A.J."/>
        </authorList>
    </citation>
    <scope>NUCLEOTIDE SEQUENCE</scope>
    <source>
        <strain evidence="3">KCTC 23973</strain>
    </source>
</reference>
<dbReference type="AlphaFoldDB" id="A0A9X1ZG77"/>
<proteinExistence type="predicted"/>
<dbReference type="InterPro" id="IPR003010">
    <property type="entry name" value="C-N_Hydrolase"/>
</dbReference>
<dbReference type="Proteomes" id="UP001139293">
    <property type="component" value="Unassembled WGS sequence"/>
</dbReference>
<dbReference type="Gene3D" id="3.60.110.10">
    <property type="entry name" value="Carbon-nitrogen hydrolase"/>
    <property type="match status" value="1"/>
</dbReference>
<evidence type="ECO:0000313" key="3">
    <source>
        <dbReference type="EMBL" id="MCL1139327.1"/>
    </source>
</evidence>
<accession>A0A9X1ZG77</accession>
<evidence type="ECO:0000313" key="4">
    <source>
        <dbReference type="Proteomes" id="UP001139293"/>
    </source>
</evidence>
<dbReference type="GO" id="GO:0016811">
    <property type="term" value="F:hydrolase activity, acting on carbon-nitrogen (but not peptide) bonds, in linear amides"/>
    <property type="evidence" value="ECO:0007669"/>
    <property type="project" value="InterPro"/>
</dbReference>
<dbReference type="Pfam" id="PF00795">
    <property type="entry name" value="CN_hydrolase"/>
    <property type="match status" value="1"/>
</dbReference>
<feature type="domain" description="CN hydrolase" evidence="2">
    <location>
        <begin position="1"/>
        <end position="252"/>
    </location>
</feature>
<sequence>MQVSLLQCQSSRSVADNLAFIESQLKQLERSEDVPHMVVLPECCLLFGGQESQQLQYATREEDSKLKQALAKLAAKYQLLLVAGSIPILAEDGRVYNRCYVFDLDGSVLGQYDKLHLFDVEVSDGTKQYRESDAFCPGDRIVVVDTPLGKLGLAICYDIRFSDLFRALREAGAEMIAVPAAFTKVTGEAHWQVLLQARAIETQCFVFGAAQWGLHNGGSRETWGQSMIVSPWGEVIAQKPQGTGWLQAEIDVQNVHSIRAKMPVINHNRFVSPQLKS</sequence>
<dbReference type="RefSeq" id="WP_248950492.1">
    <property type="nucleotide sequence ID" value="NZ_JAKILB010000007.1"/>
</dbReference>
<dbReference type="CDD" id="cd07572">
    <property type="entry name" value="nit"/>
    <property type="match status" value="1"/>
</dbReference>
<dbReference type="PANTHER" id="PTHR23088">
    <property type="entry name" value="NITRILASE-RELATED"/>
    <property type="match status" value="1"/>
</dbReference>
<keyword evidence="1 3" id="KW-0378">Hydrolase</keyword>
<dbReference type="InterPro" id="IPR036526">
    <property type="entry name" value="C-N_Hydrolase_sf"/>
</dbReference>